<keyword evidence="2" id="KW-1133">Transmembrane helix</keyword>
<feature type="region of interest" description="Disordered" evidence="1">
    <location>
        <begin position="16"/>
        <end position="43"/>
    </location>
</feature>
<gene>
    <name evidence="3" type="ORF">GP486_004223</name>
</gene>
<evidence type="ECO:0000313" key="3">
    <source>
        <dbReference type="EMBL" id="KAH0559260.1"/>
    </source>
</evidence>
<accession>A0A9P8RQ20</accession>
<dbReference type="EMBL" id="JAGHQM010000642">
    <property type="protein sequence ID" value="KAH0559260.1"/>
    <property type="molecule type" value="Genomic_DNA"/>
</dbReference>
<keyword evidence="4" id="KW-1185">Reference proteome</keyword>
<evidence type="ECO:0000313" key="4">
    <source>
        <dbReference type="Proteomes" id="UP000750711"/>
    </source>
</evidence>
<keyword evidence="2" id="KW-0812">Transmembrane</keyword>
<dbReference type="AlphaFoldDB" id="A0A9P8RQ20"/>
<keyword evidence="2" id="KW-0472">Membrane</keyword>
<comment type="caution">
    <text evidence="3">The sequence shown here is derived from an EMBL/GenBank/DDBJ whole genome shotgun (WGS) entry which is preliminary data.</text>
</comment>
<reference evidence="3" key="1">
    <citation type="submission" date="2021-03" db="EMBL/GenBank/DDBJ databases">
        <title>Comparative genomics and phylogenomic investigation of the class Geoglossomycetes provide insights into ecological specialization and systematics.</title>
        <authorList>
            <person name="Melie T."/>
            <person name="Pirro S."/>
            <person name="Miller A.N."/>
            <person name="Quandt A."/>
        </authorList>
    </citation>
    <scope>NUCLEOTIDE SEQUENCE</scope>
    <source>
        <strain evidence="3">CAQ_001_2017</strain>
    </source>
</reference>
<sequence>MDPLSKPVVKVVTTPIRKPDSVAQPQSYRRSTEGVLPTIDDVDSTKTLTPTTSCLEKSDSNDPCASSPFYCHPTTRYSFEVQKSEMKPIVSTEEIDLECGVGKTSVECHNGPRKDCSVWPGKHTLMARKKQAKKRGVCNPMGSLTGRQKIFVKILIVLLIVAAAFGIGIGISRAVGAGMWKNTNEQRPIGDGHQKRSSVQ</sequence>
<name>A0A9P8RQ20_9PEZI</name>
<proteinExistence type="predicted"/>
<feature type="transmembrane region" description="Helical" evidence="2">
    <location>
        <begin position="150"/>
        <end position="171"/>
    </location>
</feature>
<protein>
    <submittedName>
        <fullName evidence="3">Uncharacterized protein</fullName>
    </submittedName>
</protein>
<evidence type="ECO:0000256" key="1">
    <source>
        <dbReference type="SAM" id="MobiDB-lite"/>
    </source>
</evidence>
<evidence type="ECO:0000256" key="2">
    <source>
        <dbReference type="SAM" id="Phobius"/>
    </source>
</evidence>
<dbReference type="Proteomes" id="UP000750711">
    <property type="component" value="Unassembled WGS sequence"/>
</dbReference>
<organism evidence="3 4">
    <name type="scientific">Trichoglossum hirsutum</name>
    <dbReference type="NCBI Taxonomy" id="265104"/>
    <lineage>
        <taxon>Eukaryota</taxon>
        <taxon>Fungi</taxon>
        <taxon>Dikarya</taxon>
        <taxon>Ascomycota</taxon>
        <taxon>Pezizomycotina</taxon>
        <taxon>Geoglossomycetes</taxon>
        <taxon>Geoglossales</taxon>
        <taxon>Geoglossaceae</taxon>
        <taxon>Trichoglossum</taxon>
    </lineage>
</organism>